<dbReference type="GO" id="GO:0005886">
    <property type="term" value="C:plasma membrane"/>
    <property type="evidence" value="ECO:0007669"/>
    <property type="project" value="TreeGrafter"/>
</dbReference>
<evidence type="ECO:0000259" key="3">
    <source>
        <dbReference type="PROSITE" id="PS51485"/>
    </source>
</evidence>
<proteinExistence type="predicted"/>
<organism evidence="4 5">
    <name type="scientific">Lupinus angustifolius</name>
    <name type="common">Narrow-leaved blue lupine</name>
    <dbReference type="NCBI Taxonomy" id="3871"/>
    <lineage>
        <taxon>Eukaryota</taxon>
        <taxon>Viridiplantae</taxon>
        <taxon>Streptophyta</taxon>
        <taxon>Embryophyta</taxon>
        <taxon>Tracheophyta</taxon>
        <taxon>Spermatophyta</taxon>
        <taxon>Magnoliopsida</taxon>
        <taxon>eudicotyledons</taxon>
        <taxon>Gunneridae</taxon>
        <taxon>Pentapetalae</taxon>
        <taxon>rosids</taxon>
        <taxon>fabids</taxon>
        <taxon>Fabales</taxon>
        <taxon>Fabaceae</taxon>
        <taxon>Papilionoideae</taxon>
        <taxon>50 kb inversion clade</taxon>
        <taxon>genistoids sensu lato</taxon>
        <taxon>core genistoids</taxon>
        <taxon>Genisteae</taxon>
        <taxon>Lupinus</taxon>
    </lineage>
</organism>
<sequence length="239" mass="26898">MEHRRSSYDFLFSGFIILLCFFGSVESYKNYTVGDSFGWFDSTMKPDINYQKWVANKDFSLGDFLIFNTDNNHSIVQTYNFSTYKQCDYDDAQDKDTVQWTASDPSNIETHDVSVAVPLVKEGVTYFFSSDYDGDQCKNGQHFKINVTYGQGLPKSLKDSSDSPSPITSPVSEGEESAPDTIVPSNFSHPKEDKDSDDDENASDDKAKEKSSSVSMLMHAQVHNKFYGSLILIGLVFFS</sequence>
<evidence type="ECO:0000313" key="4">
    <source>
        <dbReference type="EMBL" id="OIW16281.1"/>
    </source>
</evidence>
<protein>
    <recommendedName>
        <fullName evidence="3">Phytocyanin domain-containing protein</fullName>
    </recommendedName>
</protein>
<dbReference type="Proteomes" id="UP000188354">
    <property type="component" value="Chromosome LG02"/>
</dbReference>
<dbReference type="Gramene" id="OIW16281">
    <property type="protein sequence ID" value="OIW16281"/>
    <property type="gene ID" value="TanjilG_18996"/>
</dbReference>
<dbReference type="AlphaFoldDB" id="A0A4P1RR34"/>
<feature type="chain" id="PRO_5020040745" description="Phytocyanin domain-containing protein" evidence="2">
    <location>
        <begin position="28"/>
        <end position="239"/>
    </location>
</feature>
<dbReference type="EMBL" id="CM007362">
    <property type="protein sequence ID" value="OIW16281.1"/>
    <property type="molecule type" value="Genomic_DNA"/>
</dbReference>
<name>A0A4P1RR34_LUPAN</name>
<dbReference type="InterPro" id="IPR008972">
    <property type="entry name" value="Cupredoxin"/>
</dbReference>
<feature type="compositionally biased region" description="Low complexity" evidence="1">
    <location>
        <begin position="162"/>
        <end position="172"/>
    </location>
</feature>
<feature type="region of interest" description="Disordered" evidence="1">
    <location>
        <begin position="154"/>
        <end position="213"/>
    </location>
</feature>
<dbReference type="PANTHER" id="PTHR33021">
    <property type="entry name" value="BLUE COPPER PROTEIN"/>
    <property type="match status" value="1"/>
</dbReference>
<evidence type="ECO:0000256" key="1">
    <source>
        <dbReference type="SAM" id="MobiDB-lite"/>
    </source>
</evidence>
<dbReference type="Pfam" id="PF02298">
    <property type="entry name" value="Cu_bind_like"/>
    <property type="match status" value="1"/>
</dbReference>
<dbReference type="InterPro" id="IPR039391">
    <property type="entry name" value="Phytocyanin-like"/>
</dbReference>
<dbReference type="PROSITE" id="PS51485">
    <property type="entry name" value="PHYTOCYANIN"/>
    <property type="match status" value="1"/>
</dbReference>
<dbReference type="Gene3D" id="2.60.40.420">
    <property type="entry name" value="Cupredoxins - blue copper proteins"/>
    <property type="match status" value="1"/>
</dbReference>
<dbReference type="PANTHER" id="PTHR33021:SF6">
    <property type="entry name" value="EARLY NODULIN-LIKE PROTEIN 18"/>
    <property type="match status" value="1"/>
</dbReference>
<accession>A0A4P1RR34</accession>
<dbReference type="SUPFAM" id="SSF49503">
    <property type="entry name" value="Cupredoxins"/>
    <property type="match status" value="1"/>
</dbReference>
<keyword evidence="2" id="KW-0732">Signal</keyword>
<gene>
    <name evidence="4" type="ORF">TanjilG_18996</name>
</gene>
<dbReference type="OrthoDB" id="783836at2759"/>
<dbReference type="KEGG" id="lang:109341230"/>
<dbReference type="FunFam" id="2.60.40.420:FF:000048">
    <property type="entry name" value="Early nodulin-like protein 18"/>
    <property type="match status" value="1"/>
</dbReference>
<evidence type="ECO:0000256" key="2">
    <source>
        <dbReference type="SAM" id="SignalP"/>
    </source>
</evidence>
<keyword evidence="5" id="KW-1185">Reference proteome</keyword>
<dbReference type="GO" id="GO:0009055">
    <property type="term" value="F:electron transfer activity"/>
    <property type="evidence" value="ECO:0007669"/>
    <property type="project" value="InterPro"/>
</dbReference>
<dbReference type="STRING" id="3871.A0A4P1RR34"/>
<feature type="domain" description="Phytocyanin" evidence="3">
    <location>
        <begin position="29"/>
        <end position="149"/>
    </location>
</feature>
<dbReference type="InterPro" id="IPR003245">
    <property type="entry name" value="Phytocyanin_dom"/>
</dbReference>
<evidence type="ECO:0000313" key="5">
    <source>
        <dbReference type="Proteomes" id="UP000188354"/>
    </source>
</evidence>
<reference evidence="4 5" key="1">
    <citation type="journal article" date="2017" name="Plant Biotechnol. J.">
        <title>A comprehensive draft genome sequence for lupin (Lupinus angustifolius), an emerging health food: insights into plant-microbe interactions and legume evolution.</title>
        <authorList>
            <person name="Hane J.K."/>
            <person name="Ming Y."/>
            <person name="Kamphuis L.G."/>
            <person name="Nelson M.N."/>
            <person name="Garg G."/>
            <person name="Atkins C.A."/>
            <person name="Bayer P.E."/>
            <person name="Bravo A."/>
            <person name="Bringans S."/>
            <person name="Cannon S."/>
            <person name="Edwards D."/>
            <person name="Foley R."/>
            <person name="Gao L.L."/>
            <person name="Harrison M.J."/>
            <person name="Huang W."/>
            <person name="Hurgobin B."/>
            <person name="Li S."/>
            <person name="Liu C.W."/>
            <person name="McGrath A."/>
            <person name="Morahan G."/>
            <person name="Murray J."/>
            <person name="Weller J."/>
            <person name="Jian J."/>
            <person name="Singh K.B."/>
        </authorList>
    </citation>
    <scope>NUCLEOTIDE SEQUENCE [LARGE SCALE GENOMIC DNA]</scope>
    <source>
        <strain evidence="5">cv. Tanjil</strain>
        <tissue evidence="4">Whole plant</tissue>
    </source>
</reference>
<feature type="signal peptide" evidence="2">
    <location>
        <begin position="1"/>
        <end position="27"/>
    </location>
</feature>